<comment type="caution">
    <text evidence="7">The sequence shown here is derived from an EMBL/GenBank/DDBJ whole genome shotgun (WGS) entry which is preliminary data.</text>
</comment>
<evidence type="ECO:0000256" key="5">
    <source>
        <dbReference type="PROSITE-ProRule" id="PRU00335"/>
    </source>
</evidence>
<dbReference type="PROSITE" id="PS50977">
    <property type="entry name" value="HTH_TETR_2"/>
    <property type="match status" value="1"/>
</dbReference>
<dbReference type="GO" id="GO:0003700">
    <property type="term" value="F:DNA-binding transcription factor activity"/>
    <property type="evidence" value="ECO:0007669"/>
    <property type="project" value="TreeGrafter"/>
</dbReference>
<dbReference type="Pfam" id="PF17932">
    <property type="entry name" value="TetR_C_24"/>
    <property type="match status" value="1"/>
</dbReference>
<sequence length="205" mass="23763">MKATIRTRVLEAALDLFYEKGYNRVSVDEIVERAGTSKGGFYHNFKSKDALLYEIHNVFISYVLAQTKKARASSSSPVEQLSAMLYAFTNVFDVYMRHITVFYNEVAYLPAEFEAPIHEKRTQYRRMIEDVIEAGKAEGQFRLDLSTTITTMAIIGMVNWTYKWYRHDGELTMTQITKHFNDVILRGIVTEQGLAIAEQHRMQQR</sequence>
<dbReference type="RefSeq" id="WP_066463801.1">
    <property type="nucleotide sequence ID" value="NZ_MATO01000031.1"/>
</dbReference>
<accession>A0A1C0YVE0</accession>
<gene>
    <name evidence="7" type="ORF">A6K76_10135</name>
</gene>
<evidence type="ECO:0000256" key="1">
    <source>
        <dbReference type="ARBA" id="ARBA00022491"/>
    </source>
</evidence>
<organism evidence="7 8">
    <name type="scientific">Caryophanon latum</name>
    <dbReference type="NCBI Taxonomy" id="33977"/>
    <lineage>
        <taxon>Bacteria</taxon>
        <taxon>Bacillati</taxon>
        <taxon>Bacillota</taxon>
        <taxon>Bacilli</taxon>
        <taxon>Bacillales</taxon>
        <taxon>Caryophanaceae</taxon>
        <taxon>Caryophanon</taxon>
    </lineage>
</organism>
<dbReference type="AlphaFoldDB" id="A0A1C0YVE0"/>
<dbReference type="SUPFAM" id="SSF46689">
    <property type="entry name" value="Homeodomain-like"/>
    <property type="match status" value="1"/>
</dbReference>
<evidence type="ECO:0000256" key="4">
    <source>
        <dbReference type="ARBA" id="ARBA00023163"/>
    </source>
</evidence>
<keyword evidence="3 5" id="KW-0238">DNA-binding</keyword>
<dbReference type="EMBL" id="MATO01000031">
    <property type="protein sequence ID" value="OCS91094.1"/>
    <property type="molecule type" value="Genomic_DNA"/>
</dbReference>
<dbReference type="GO" id="GO:0000976">
    <property type="term" value="F:transcription cis-regulatory region binding"/>
    <property type="evidence" value="ECO:0007669"/>
    <property type="project" value="TreeGrafter"/>
</dbReference>
<dbReference type="Pfam" id="PF00440">
    <property type="entry name" value="TetR_N"/>
    <property type="match status" value="1"/>
</dbReference>
<dbReference type="Proteomes" id="UP000093482">
    <property type="component" value="Unassembled WGS sequence"/>
</dbReference>
<keyword evidence="8" id="KW-1185">Reference proteome</keyword>
<name>A0A1C0YVE0_9BACL</name>
<dbReference type="OrthoDB" id="9814200at2"/>
<dbReference type="InterPro" id="IPR001647">
    <property type="entry name" value="HTH_TetR"/>
</dbReference>
<feature type="DNA-binding region" description="H-T-H motif" evidence="5">
    <location>
        <begin position="26"/>
        <end position="45"/>
    </location>
</feature>
<dbReference type="PANTHER" id="PTHR30055">
    <property type="entry name" value="HTH-TYPE TRANSCRIPTIONAL REGULATOR RUTR"/>
    <property type="match status" value="1"/>
</dbReference>
<dbReference type="Gene3D" id="1.10.357.10">
    <property type="entry name" value="Tetracycline Repressor, domain 2"/>
    <property type="match status" value="1"/>
</dbReference>
<protein>
    <submittedName>
        <fullName evidence="7">TetR family transcriptional regulator</fullName>
    </submittedName>
</protein>
<dbReference type="InterPro" id="IPR041490">
    <property type="entry name" value="KstR2_TetR_C"/>
</dbReference>
<keyword evidence="1" id="KW-0678">Repressor</keyword>
<feature type="domain" description="HTH tetR-type" evidence="6">
    <location>
        <begin position="3"/>
        <end position="63"/>
    </location>
</feature>
<evidence type="ECO:0000313" key="8">
    <source>
        <dbReference type="Proteomes" id="UP000093482"/>
    </source>
</evidence>
<evidence type="ECO:0000313" key="7">
    <source>
        <dbReference type="EMBL" id="OCS91094.1"/>
    </source>
</evidence>
<proteinExistence type="predicted"/>
<reference evidence="7 8" key="1">
    <citation type="submission" date="2016-07" db="EMBL/GenBank/DDBJ databases">
        <title>Caryophanon latum genome sequencing.</title>
        <authorList>
            <person name="Verma A."/>
            <person name="Pal Y."/>
            <person name="Krishnamurthi S."/>
        </authorList>
    </citation>
    <scope>NUCLEOTIDE SEQUENCE [LARGE SCALE GENOMIC DNA]</scope>
    <source>
        <strain evidence="7 8">DSM 14151</strain>
    </source>
</reference>
<dbReference type="InterPro" id="IPR009057">
    <property type="entry name" value="Homeodomain-like_sf"/>
</dbReference>
<dbReference type="PANTHER" id="PTHR30055:SF175">
    <property type="entry name" value="HTH-TYPE TRANSCRIPTIONAL REPRESSOR KSTR2"/>
    <property type="match status" value="1"/>
</dbReference>
<dbReference type="InterPro" id="IPR036271">
    <property type="entry name" value="Tet_transcr_reg_TetR-rel_C_sf"/>
</dbReference>
<dbReference type="Gene3D" id="1.10.10.60">
    <property type="entry name" value="Homeodomain-like"/>
    <property type="match status" value="1"/>
</dbReference>
<keyword evidence="4" id="KW-0804">Transcription</keyword>
<dbReference type="PRINTS" id="PR00455">
    <property type="entry name" value="HTHTETR"/>
</dbReference>
<dbReference type="SUPFAM" id="SSF48498">
    <property type="entry name" value="Tetracyclin repressor-like, C-terminal domain"/>
    <property type="match status" value="1"/>
</dbReference>
<dbReference type="InterPro" id="IPR050109">
    <property type="entry name" value="HTH-type_TetR-like_transc_reg"/>
</dbReference>
<evidence type="ECO:0000259" key="6">
    <source>
        <dbReference type="PROSITE" id="PS50977"/>
    </source>
</evidence>
<keyword evidence="2" id="KW-0805">Transcription regulation</keyword>
<evidence type="ECO:0000256" key="3">
    <source>
        <dbReference type="ARBA" id="ARBA00023125"/>
    </source>
</evidence>
<evidence type="ECO:0000256" key="2">
    <source>
        <dbReference type="ARBA" id="ARBA00023015"/>
    </source>
</evidence>